<evidence type="ECO:0000259" key="9">
    <source>
        <dbReference type="SMART" id="SM01081"/>
    </source>
</evidence>
<dbReference type="SUPFAM" id="SSF49384">
    <property type="entry name" value="Carbohydrate-binding domain"/>
    <property type="match status" value="1"/>
</dbReference>
<dbReference type="Pfam" id="PF00728">
    <property type="entry name" value="Glyco_hydro_20"/>
    <property type="match status" value="1"/>
</dbReference>
<dbReference type="InterPro" id="IPR015883">
    <property type="entry name" value="Glyco_hydro_20_cat"/>
</dbReference>
<feature type="domain" description="Chitobiase/beta-hexosaminidases N-terminal" evidence="9">
    <location>
        <begin position="29"/>
        <end position="205"/>
    </location>
</feature>
<keyword evidence="11" id="KW-1185">Reference proteome</keyword>
<dbReference type="SMART" id="SM01081">
    <property type="entry name" value="CHB_HEX"/>
    <property type="match status" value="1"/>
</dbReference>
<keyword evidence="5" id="KW-0326">Glycosidase</keyword>
<gene>
    <name evidence="10" type="ORF">RRG08_017117</name>
</gene>
<dbReference type="GO" id="GO:0004563">
    <property type="term" value="F:beta-N-acetylhexosaminidase activity"/>
    <property type="evidence" value="ECO:0007669"/>
    <property type="project" value="UniProtKB-EC"/>
</dbReference>
<dbReference type="InterPro" id="IPR029018">
    <property type="entry name" value="Hex-like_dom2"/>
</dbReference>
<comment type="catalytic activity">
    <reaction evidence="1">
        <text>Hydrolysis of terminal non-reducing N-acetyl-D-hexosamine residues in N-acetyl-beta-D-hexosaminides.</text>
        <dbReference type="EC" id="3.2.1.52"/>
    </reaction>
</comment>
<reference evidence="10" key="1">
    <citation type="journal article" date="2023" name="G3 (Bethesda)">
        <title>A reference genome for the long-term kleptoplast-retaining sea slug Elysia crispata morphotype clarki.</title>
        <authorList>
            <person name="Eastman K.E."/>
            <person name="Pendleton A.L."/>
            <person name="Shaikh M.A."/>
            <person name="Suttiyut T."/>
            <person name="Ogas R."/>
            <person name="Tomko P."/>
            <person name="Gavelis G."/>
            <person name="Widhalm J.R."/>
            <person name="Wisecaver J.H."/>
        </authorList>
    </citation>
    <scope>NUCLEOTIDE SEQUENCE</scope>
    <source>
        <strain evidence="10">ECLA1</strain>
    </source>
</reference>
<dbReference type="InterPro" id="IPR025705">
    <property type="entry name" value="Beta_hexosaminidase_sua/sub"/>
</dbReference>
<evidence type="ECO:0000256" key="7">
    <source>
        <dbReference type="ARBA" id="ARBA00033000"/>
    </source>
</evidence>
<evidence type="ECO:0000313" key="11">
    <source>
        <dbReference type="Proteomes" id="UP001283361"/>
    </source>
</evidence>
<evidence type="ECO:0000256" key="2">
    <source>
        <dbReference type="ARBA" id="ARBA00006285"/>
    </source>
</evidence>
<dbReference type="SUPFAM" id="SSF51445">
    <property type="entry name" value="(Trans)glycosidases"/>
    <property type="match status" value="1"/>
</dbReference>
<dbReference type="PANTHER" id="PTHR22600">
    <property type="entry name" value="BETA-HEXOSAMINIDASE"/>
    <property type="match status" value="1"/>
</dbReference>
<dbReference type="Pfam" id="PF03173">
    <property type="entry name" value="CHB_HEX"/>
    <property type="match status" value="1"/>
</dbReference>
<comment type="caution">
    <text evidence="10">The sequence shown here is derived from an EMBL/GenBank/DDBJ whole genome shotgun (WGS) entry which is preliminary data.</text>
</comment>
<dbReference type="Gene3D" id="3.20.20.80">
    <property type="entry name" value="Glycosidases"/>
    <property type="match status" value="1"/>
</dbReference>
<dbReference type="InterPro" id="IPR017853">
    <property type="entry name" value="GH"/>
</dbReference>
<dbReference type="SUPFAM" id="SSF81296">
    <property type="entry name" value="E set domains"/>
    <property type="match status" value="1"/>
</dbReference>
<dbReference type="GO" id="GO:0030247">
    <property type="term" value="F:polysaccharide binding"/>
    <property type="evidence" value="ECO:0007669"/>
    <property type="project" value="InterPro"/>
</dbReference>
<accession>A0AAE0ZND4</accession>
<dbReference type="Pfam" id="PF02838">
    <property type="entry name" value="Glyco_hydro_20b"/>
    <property type="match status" value="1"/>
</dbReference>
<keyword evidence="4" id="KW-0378">Hydrolase</keyword>
<comment type="similarity">
    <text evidence="2">Belongs to the glycosyl hydrolase 20 family.</text>
</comment>
<dbReference type="InterPro" id="IPR004867">
    <property type="entry name" value="CHB_C_dom"/>
</dbReference>
<dbReference type="InterPro" id="IPR004866">
    <property type="entry name" value="CHB/HEX_N_dom"/>
</dbReference>
<dbReference type="EC" id="3.2.1.52" evidence="3"/>
<dbReference type="Gene3D" id="3.30.379.10">
    <property type="entry name" value="Chitobiase/beta-hexosaminidase domain 2-like"/>
    <property type="match status" value="1"/>
</dbReference>
<sequence>MSESDASQSSDEKNAISKYNQEQLDILASTLGIKYQVEDNLTGGMSLYSLSITLTNHCSVTLGYCAGCSTNSQWSIYFSHLRMVEPNFLPIDPCVDLEYSGVRFSHVNGSIFKLSPLKSFLPLKNGESVKIKFNGQHYSASRSDVLPNWYIHIDGTEPRLIKSTEGESLDFVGPFDTPKRYKRFDYTLSSGRRRYDIYQPFTPEVRFHRYQPVLSSSSSSSSHKDTPWQLKPIIPTPHTLVIKDTENCVDILSGGWTILDHGGHFQKEAQYLSAKTSIPLSKAAADTKPGQAKVITLTQEQISLPGAGLIESEVYKLEVDGAKQSIQLSANSLAGAFYAVQTLLSLASPRSSPSKDSSDQTASLCPSHQLIPSCSVHDAPRYSYRGMHVDISRNFQKKCEILQLLDLMASYKMNKFHFHLTDDEGWRLEIPGLEELTEIGSKRGHDPEENTCLLPLLGSGPFMDGLGCGYYSVEDYKEILQYANDRHIEVIPEIDMPGHSHAAVRAMKVRYDKLMAKGKKKEAKQYLLSEPDIPASSLAFSVQMLADNSMNPGLESTYAFIDKVIKELKEMHKDIQPLRVFHLGGDEVPYEAWDESPACLSLVDSDEVDSMEDLMEYFVLRVATQAHKHGLELGAWQDGIVVNKSEPYRRSKFANSKVLVYFWRNVWEKGQAYDAHKLANEGYEVILAPGTHLYFDHPHEPDPEERGLFWACRFMDTRKVFSFMPANIMANADVKLTGEKLTKADLKAIKESEDFTELKKSENIKGLQGQIWTELVRTRQQFHEMICPRLIALAERAWHCALWEGQAADKRGKAQEKDWFEFASTLGHKELRRLEAEDVPYHIPPPGARLTGDGHLEMCSCYPGVPLFYSVDQGISWLKYEGSVGVEAYQEILVRASSHNGKHHSRITKVDVKSYAESDEHCN</sequence>
<feature type="active site" description="Proton donor" evidence="8">
    <location>
        <position position="587"/>
    </location>
</feature>
<proteinExistence type="inferred from homology"/>
<dbReference type="PRINTS" id="PR00738">
    <property type="entry name" value="GLHYDRLASE20"/>
</dbReference>
<dbReference type="InterPro" id="IPR013783">
    <property type="entry name" value="Ig-like_fold"/>
</dbReference>
<dbReference type="EMBL" id="JAWDGP010003618">
    <property type="protein sequence ID" value="KAK3772580.1"/>
    <property type="molecule type" value="Genomic_DNA"/>
</dbReference>
<name>A0AAE0ZND4_9GAST</name>
<evidence type="ECO:0000256" key="8">
    <source>
        <dbReference type="PIRSR" id="PIRSR625705-1"/>
    </source>
</evidence>
<dbReference type="AlphaFoldDB" id="A0AAE0ZND4"/>
<dbReference type="InterPro" id="IPR014756">
    <property type="entry name" value="Ig_E-set"/>
</dbReference>
<dbReference type="Gene3D" id="2.60.40.290">
    <property type="match status" value="1"/>
</dbReference>
<dbReference type="InterPro" id="IPR012291">
    <property type="entry name" value="CBM2_carb-bd_dom_sf"/>
</dbReference>
<dbReference type="PANTHER" id="PTHR22600:SF57">
    <property type="entry name" value="BETA-N-ACETYLHEXOSAMINIDASE"/>
    <property type="match status" value="1"/>
</dbReference>
<dbReference type="GO" id="GO:0030203">
    <property type="term" value="P:glycosaminoglycan metabolic process"/>
    <property type="evidence" value="ECO:0007669"/>
    <property type="project" value="TreeGrafter"/>
</dbReference>
<evidence type="ECO:0000256" key="5">
    <source>
        <dbReference type="ARBA" id="ARBA00023295"/>
    </source>
</evidence>
<evidence type="ECO:0000256" key="4">
    <source>
        <dbReference type="ARBA" id="ARBA00022801"/>
    </source>
</evidence>
<evidence type="ECO:0000256" key="3">
    <source>
        <dbReference type="ARBA" id="ARBA00012663"/>
    </source>
</evidence>
<evidence type="ECO:0000256" key="6">
    <source>
        <dbReference type="ARBA" id="ARBA00030512"/>
    </source>
</evidence>
<dbReference type="GO" id="GO:0005975">
    <property type="term" value="P:carbohydrate metabolic process"/>
    <property type="evidence" value="ECO:0007669"/>
    <property type="project" value="InterPro"/>
</dbReference>
<dbReference type="Gene3D" id="2.60.40.10">
    <property type="entry name" value="Immunoglobulins"/>
    <property type="match status" value="1"/>
</dbReference>
<dbReference type="Pfam" id="PF03174">
    <property type="entry name" value="CHB_HEX_C"/>
    <property type="match status" value="1"/>
</dbReference>
<evidence type="ECO:0000313" key="10">
    <source>
        <dbReference type="EMBL" id="KAK3772580.1"/>
    </source>
</evidence>
<dbReference type="InterPro" id="IPR008965">
    <property type="entry name" value="CBM2/CBM3_carb-bd_dom_sf"/>
</dbReference>
<dbReference type="SUPFAM" id="SSF55545">
    <property type="entry name" value="beta-N-acetylhexosaminidase-like domain"/>
    <property type="match status" value="1"/>
</dbReference>
<evidence type="ECO:0000256" key="1">
    <source>
        <dbReference type="ARBA" id="ARBA00001231"/>
    </source>
</evidence>
<dbReference type="Proteomes" id="UP001283361">
    <property type="component" value="Unassembled WGS sequence"/>
</dbReference>
<organism evidence="10 11">
    <name type="scientific">Elysia crispata</name>
    <name type="common">lettuce slug</name>
    <dbReference type="NCBI Taxonomy" id="231223"/>
    <lineage>
        <taxon>Eukaryota</taxon>
        <taxon>Metazoa</taxon>
        <taxon>Spiralia</taxon>
        <taxon>Lophotrochozoa</taxon>
        <taxon>Mollusca</taxon>
        <taxon>Gastropoda</taxon>
        <taxon>Heterobranchia</taxon>
        <taxon>Euthyneura</taxon>
        <taxon>Panpulmonata</taxon>
        <taxon>Sacoglossa</taxon>
        <taxon>Placobranchoidea</taxon>
        <taxon>Plakobranchidae</taxon>
        <taxon>Elysia</taxon>
    </lineage>
</organism>
<protein>
    <recommendedName>
        <fullName evidence="3">beta-N-acetylhexosaminidase</fullName>
        <ecNumber evidence="3">3.2.1.52</ecNumber>
    </recommendedName>
    <alternativeName>
        <fullName evidence="6">Beta-N-acetylhexosaminidase</fullName>
    </alternativeName>
    <alternativeName>
        <fullName evidence="7">N-acetyl-beta-glucosaminidase</fullName>
    </alternativeName>
</protein>
<dbReference type="GO" id="GO:0016020">
    <property type="term" value="C:membrane"/>
    <property type="evidence" value="ECO:0007669"/>
    <property type="project" value="TreeGrafter"/>
</dbReference>
<dbReference type="InterPro" id="IPR015882">
    <property type="entry name" value="HEX_bac_N"/>
</dbReference>